<evidence type="ECO:0000313" key="2">
    <source>
        <dbReference type="EMBL" id="KAK1471155.1"/>
    </source>
</evidence>
<evidence type="ECO:0000313" key="3">
    <source>
        <dbReference type="Proteomes" id="UP001227543"/>
    </source>
</evidence>
<dbReference type="Gene3D" id="1.10.510.10">
    <property type="entry name" value="Transferase(Phosphotransferase) domain 1"/>
    <property type="match status" value="1"/>
</dbReference>
<dbReference type="SUPFAM" id="SSF56112">
    <property type="entry name" value="Protein kinase-like (PK-like)"/>
    <property type="match status" value="1"/>
</dbReference>
<proteinExistence type="predicted"/>
<feature type="domain" description="Protein kinase" evidence="1">
    <location>
        <begin position="1"/>
        <end position="203"/>
    </location>
</feature>
<gene>
    <name evidence="2" type="ORF">CTAM01_16653</name>
</gene>
<comment type="caution">
    <text evidence="2">The sequence shown here is derived from an EMBL/GenBank/DDBJ whole genome shotgun (WGS) entry which is preliminary data.</text>
</comment>
<organism evidence="2 3">
    <name type="scientific">Colletotrichum tamarilloi</name>
    <dbReference type="NCBI Taxonomy" id="1209934"/>
    <lineage>
        <taxon>Eukaryota</taxon>
        <taxon>Fungi</taxon>
        <taxon>Dikarya</taxon>
        <taxon>Ascomycota</taxon>
        <taxon>Pezizomycotina</taxon>
        <taxon>Sordariomycetes</taxon>
        <taxon>Hypocreomycetidae</taxon>
        <taxon>Glomerellales</taxon>
        <taxon>Glomerellaceae</taxon>
        <taxon>Colletotrichum</taxon>
        <taxon>Colletotrichum acutatum species complex</taxon>
    </lineage>
</organism>
<dbReference type="InterPro" id="IPR000719">
    <property type="entry name" value="Prot_kinase_dom"/>
</dbReference>
<dbReference type="PROSITE" id="PS50011">
    <property type="entry name" value="PROTEIN_KINASE_DOM"/>
    <property type="match status" value="1"/>
</dbReference>
<evidence type="ECO:0000259" key="1">
    <source>
        <dbReference type="PROSITE" id="PS50011"/>
    </source>
</evidence>
<dbReference type="RefSeq" id="XP_060372778.1">
    <property type="nucleotide sequence ID" value="XM_060532645.1"/>
</dbReference>
<keyword evidence="3" id="KW-1185">Reference proteome</keyword>
<dbReference type="Pfam" id="PF00069">
    <property type="entry name" value="Pkinase"/>
    <property type="match status" value="1"/>
</dbReference>
<dbReference type="PANTHER" id="PTHR24359:SF37">
    <property type="entry name" value="PROTEIN KINASE DOMAIN-CONTAINING PROTEIN"/>
    <property type="match status" value="1"/>
</dbReference>
<accession>A0ABQ9QHV5</accession>
<dbReference type="GeneID" id="85416883"/>
<dbReference type="Proteomes" id="UP001227543">
    <property type="component" value="Unassembled WGS sequence"/>
</dbReference>
<dbReference type="InterPro" id="IPR011009">
    <property type="entry name" value="Kinase-like_dom_sf"/>
</dbReference>
<name>A0ABQ9QHV5_9PEZI</name>
<keyword evidence="2" id="KW-0808">Transferase</keyword>
<protein>
    <submittedName>
        <fullName evidence="2">Protein kinase</fullName>
    </submittedName>
</protein>
<dbReference type="GO" id="GO:0016301">
    <property type="term" value="F:kinase activity"/>
    <property type="evidence" value="ECO:0007669"/>
    <property type="project" value="UniProtKB-KW"/>
</dbReference>
<keyword evidence="2" id="KW-0418">Kinase</keyword>
<dbReference type="EMBL" id="MLFU01000244">
    <property type="protein sequence ID" value="KAK1471155.1"/>
    <property type="molecule type" value="Genomic_DNA"/>
</dbReference>
<sequence length="203" mass="23392">MLFPWAKSNLKEYWVRNRPLAMPESLQWLAAQCRGLAEGLQKIHRSPSEHATDFGIHGDIKPENILLFQNERYPDGILVISDFGFTRFHGRDTRSNKPAVGYSPTHRAPEVDMDLHHPISRSYDIWALGCVFLEFITWYLTGPDGVSTEFVKRRVRDDVGAYPIRFDKFFNMRVFADGKKEAEVKASVLKVRYADCNTILNTI</sequence>
<dbReference type="PANTHER" id="PTHR24359">
    <property type="entry name" value="SERINE/THREONINE-PROTEIN KINASE SBK1"/>
    <property type="match status" value="1"/>
</dbReference>
<reference evidence="2 3" key="1">
    <citation type="submission" date="2016-10" db="EMBL/GenBank/DDBJ databases">
        <title>The genome sequence of Colletotrichum fioriniae PJ7.</title>
        <authorList>
            <person name="Baroncelli R."/>
        </authorList>
    </citation>
    <scope>NUCLEOTIDE SEQUENCE [LARGE SCALE GENOMIC DNA]</scope>
    <source>
        <strain evidence="2 3">Tom-12</strain>
    </source>
</reference>